<feature type="compositionally biased region" description="Basic and acidic residues" evidence="1">
    <location>
        <begin position="51"/>
        <end position="62"/>
    </location>
</feature>
<sequence length="344" mass="38898">MTEKQFTSKWFKALSLRNKELTRSQLSTKKLSEPAACYPTSSLRPSTTPHHIKDTDASKEENTVDGNPSGVDDTGPGSVEITMVPLGSDGFLVDERLVEMMKKVIKDNEEDFASDCDSSYHRSDDYVDHVDKNEDGRTEEGGRTNDNDKGFEDGVDEEEEFQTPAESLPPDPTQRVGIDQLRASLEIANDATRFYWDSDVLAETLLVEIMSTVGVIRKVEEVDRFRNVRHALGNERATFRLDEHRVAFNERLESLEDLRIADEHDLTILPGDKEEVVLQQNDTFSESNVDKRRTVADHHSGTRWEALAWAASMTNMTKGELARRAWVAFDEGGQERKEELESAK</sequence>
<dbReference type="AlphaFoldDB" id="A0A4Q1BPH9"/>
<proteinExistence type="predicted"/>
<reference evidence="2 3" key="1">
    <citation type="submission" date="2016-06" db="EMBL/GenBank/DDBJ databases">
        <title>Evolution of pathogenesis and genome organization in the Tremellales.</title>
        <authorList>
            <person name="Cuomo C."/>
            <person name="Litvintseva A."/>
            <person name="Heitman J."/>
            <person name="Chen Y."/>
            <person name="Sun S."/>
            <person name="Springer D."/>
            <person name="Dromer F."/>
            <person name="Young S."/>
            <person name="Zeng Q."/>
            <person name="Chapman S."/>
            <person name="Gujja S."/>
            <person name="Saif S."/>
            <person name="Birren B."/>
        </authorList>
    </citation>
    <scope>NUCLEOTIDE SEQUENCE [LARGE SCALE GENOMIC DNA]</scope>
    <source>
        <strain evidence="2 3">ATCC 28783</strain>
    </source>
</reference>
<dbReference type="Proteomes" id="UP000289152">
    <property type="component" value="Unassembled WGS sequence"/>
</dbReference>
<feature type="compositionally biased region" description="Polar residues" evidence="1">
    <location>
        <begin position="39"/>
        <end position="49"/>
    </location>
</feature>
<feature type="compositionally biased region" description="Basic and acidic residues" evidence="1">
    <location>
        <begin position="118"/>
        <end position="152"/>
    </location>
</feature>
<keyword evidence="3" id="KW-1185">Reference proteome</keyword>
<dbReference type="InParanoid" id="A0A4Q1BPH9"/>
<gene>
    <name evidence="2" type="ORF">M231_02976</name>
</gene>
<protein>
    <submittedName>
        <fullName evidence="2">Uncharacterized protein</fullName>
    </submittedName>
</protein>
<evidence type="ECO:0000313" key="2">
    <source>
        <dbReference type="EMBL" id="RXK39783.1"/>
    </source>
</evidence>
<organism evidence="2 3">
    <name type="scientific">Tremella mesenterica</name>
    <name type="common">Jelly fungus</name>
    <dbReference type="NCBI Taxonomy" id="5217"/>
    <lineage>
        <taxon>Eukaryota</taxon>
        <taxon>Fungi</taxon>
        <taxon>Dikarya</taxon>
        <taxon>Basidiomycota</taxon>
        <taxon>Agaricomycotina</taxon>
        <taxon>Tremellomycetes</taxon>
        <taxon>Tremellales</taxon>
        <taxon>Tremellaceae</taxon>
        <taxon>Tremella</taxon>
    </lineage>
</organism>
<feature type="region of interest" description="Disordered" evidence="1">
    <location>
        <begin position="112"/>
        <end position="174"/>
    </location>
</feature>
<feature type="region of interest" description="Disordered" evidence="1">
    <location>
        <begin position="32"/>
        <end position="78"/>
    </location>
</feature>
<dbReference type="EMBL" id="SDIL01000027">
    <property type="protein sequence ID" value="RXK39783.1"/>
    <property type="molecule type" value="Genomic_DNA"/>
</dbReference>
<comment type="caution">
    <text evidence="2">The sequence shown here is derived from an EMBL/GenBank/DDBJ whole genome shotgun (WGS) entry which is preliminary data.</text>
</comment>
<evidence type="ECO:0000313" key="3">
    <source>
        <dbReference type="Proteomes" id="UP000289152"/>
    </source>
</evidence>
<evidence type="ECO:0000256" key="1">
    <source>
        <dbReference type="SAM" id="MobiDB-lite"/>
    </source>
</evidence>
<accession>A0A4Q1BPH9</accession>
<name>A0A4Q1BPH9_TREME</name>